<protein>
    <recommendedName>
        <fullName evidence="2">DUF8176 domain-containing protein</fullName>
    </recommendedName>
</protein>
<accession>A0A438BAJ6</accession>
<comment type="caution">
    <text evidence="3">The sequence shown here is derived from an EMBL/GenBank/DDBJ whole genome shotgun (WGS) entry which is preliminary data.</text>
</comment>
<feature type="domain" description="DUF8176" evidence="2">
    <location>
        <begin position="42"/>
        <end position="157"/>
    </location>
</feature>
<feature type="region of interest" description="Disordered" evidence="1">
    <location>
        <begin position="1"/>
        <end position="42"/>
    </location>
</feature>
<dbReference type="Proteomes" id="UP000286208">
    <property type="component" value="Unassembled WGS sequence"/>
</dbReference>
<name>A0A438BAJ6_9NOCA</name>
<evidence type="ECO:0000259" key="2">
    <source>
        <dbReference type="Pfam" id="PF26527"/>
    </source>
</evidence>
<feature type="compositionally biased region" description="Low complexity" evidence="1">
    <location>
        <begin position="16"/>
        <end position="42"/>
    </location>
</feature>
<dbReference type="EMBL" id="RKLP01000010">
    <property type="protein sequence ID" value="RVW08036.1"/>
    <property type="molecule type" value="Genomic_DNA"/>
</dbReference>
<evidence type="ECO:0000256" key="1">
    <source>
        <dbReference type="SAM" id="MobiDB-lite"/>
    </source>
</evidence>
<dbReference type="Pfam" id="PF26527">
    <property type="entry name" value="DUF8176"/>
    <property type="match status" value="1"/>
</dbReference>
<dbReference type="InterPro" id="IPR058489">
    <property type="entry name" value="DUF8176"/>
</dbReference>
<organism evidence="3 4">
    <name type="scientific">Prescottella agglutinans</name>
    <dbReference type="NCBI Taxonomy" id="1644129"/>
    <lineage>
        <taxon>Bacteria</taxon>
        <taxon>Bacillati</taxon>
        <taxon>Actinomycetota</taxon>
        <taxon>Actinomycetes</taxon>
        <taxon>Mycobacteriales</taxon>
        <taxon>Nocardiaceae</taxon>
        <taxon>Prescottella</taxon>
    </lineage>
</organism>
<dbReference type="OrthoDB" id="4382015at2"/>
<reference evidence="3 4" key="1">
    <citation type="submission" date="2018-11" db="EMBL/GenBank/DDBJ databases">
        <title>Rhodococcus spongicola sp. nov. and Rhodococcus xishaensis sp. nov. from marine sponges.</title>
        <authorList>
            <person name="Li L."/>
            <person name="Lin H.W."/>
        </authorList>
    </citation>
    <scope>NUCLEOTIDE SEQUENCE [LARGE SCALE GENOMIC DNA]</scope>
    <source>
        <strain evidence="3 4">CCTCC AB2014297</strain>
    </source>
</reference>
<keyword evidence="4" id="KW-1185">Reference proteome</keyword>
<proteinExistence type="predicted"/>
<gene>
    <name evidence="3" type="ORF">EGT67_19120</name>
</gene>
<evidence type="ECO:0000313" key="4">
    <source>
        <dbReference type="Proteomes" id="UP000286208"/>
    </source>
</evidence>
<sequence>MVLRSGDTATEGTPKPVAAAAATTSGTSAASATPESAAPAPAWCAESAADGRSVGRGPGGTSDGPGVIRAFDHAYYVERNGARVASLMVAPNAVPEIQKWIDEVSLGTEHCVTIASTPDPNVFNVDLGLRTPGSSDGVIRQRITVAPSPEGFKIAKVEDTK</sequence>
<evidence type="ECO:0000313" key="3">
    <source>
        <dbReference type="EMBL" id="RVW08036.1"/>
    </source>
</evidence>
<dbReference type="AlphaFoldDB" id="A0A438BAJ6"/>